<dbReference type="AlphaFoldDB" id="A0A852T1L2"/>
<organism evidence="2 3">
    <name type="scientific">Leifsonia soli</name>
    <dbReference type="NCBI Taxonomy" id="582665"/>
    <lineage>
        <taxon>Bacteria</taxon>
        <taxon>Bacillati</taxon>
        <taxon>Actinomycetota</taxon>
        <taxon>Actinomycetes</taxon>
        <taxon>Micrococcales</taxon>
        <taxon>Microbacteriaceae</taxon>
        <taxon>Leifsonia</taxon>
    </lineage>
</organism>
<dbReference type="RefSeq" id="WP_179456673.1">
    <property type="nucleotide sequence ID" value="NZ_BAAAPX010000001.1"/>
</dbReference>
<gene>
    <name evidence="2" type="ORF">BJ963_002241</name>
</gene>
<evidence type="ECO:0000313" key="3">
    <source>
        <dbReference type="Proteomes" id="UP000589620"/>
    </source>
</evidence>
<keyword evidence="3" id="KW-1185">Reference proteome</keyword>
<protein>
    <recommendedName>
        <fullName evidence="1">ESAT-6-like protein</fullName>
    </recommendedName>
</protein>
<accession>A0A852T1L2</accession>
<proteinExistence type="inferred from homology"/>
<dbReference type="InterPro" id="IPR036689">
    <property type="entry name" value="ESAT-6-like_sf"/>
</dbReference>
<dbReference type="InterPro" id="IPR010310">
    <property type="entry name" value="T7SS_ESAT-6-like"/>
</dbReference>
<comment type="caution">
    <text evidence="2">The sequence shown here is derived from an EMBL/GenBank/DDBJ whole genome shotgun (WGS) entry which is preliminary data.</text>
</comment>
<dbReference type="Proteomes" id="UP000589620">
    <property type="component" value="Unassembled WGS sequence"/>
</dbReference>
<dbReference type="Gene3D" id="1.10.287.1060">
    <property type="entry name" value="ESAT-6-like"/>
    <property type="match status" value="1"/>
</dbReference>
<name>A0A852T1L2_9MICO</name>
<reference evidence="2 3" key="1">
    <citation type="submission" date="2020-07" db="EMBL/GenBank/DDBJ databases">
        <title>Sequencing the genomes of 1000 actinobacteria strains.</title>
        <authorList>
            <person name="Klenk H.-P."/>
        </authorList>
    </citation>
    <scope>NUCLEOTIDE SEQUENCE [LARGE SCALE GENOMIC DNA]</scope>
    <source>
        <strain evidence="2 3">DSM 23871</strain>
    </source>
</reference>
<evidence type="ECO:0000313" key="2">
    <source>
        <dbReference type="EMBL" id="NYD74722.1"/>
    </source>
</evidence>
<dbReference type="NCBIfam" id="TIGR03930">
    <property type="entry name" value="WXG100_ESAT6"/>
    <property type="match status" value="1"/>
</dbReference>
<dbReference type="SUPFAM" id="SSF140453">
    <property type="entry name" value="EsxAB dimer-like"/>
    <property type="match status" value="1"/>
</dbReference>
<dbReference type="EMBL" id="JACCBJ010000001">
    <property type="protein sequence ID" value="NYD74722.1"/>
    <property type="molecule type" value="Genomic_DNA"/>
</dbReference>
<evidence type="ECO:0000256" key="1">
    <source>
        <dbReference type="RuleBase" id="RU362001"/>
    </source>
</evidence>
<comment type="similarity">
    <text evidence="1">Belongs to the WXG100 family.</text>
</comment>
<sequence>MAIISVTPEQLKSQAQVYLAAKDEIESALQKVNSMNSTIAEEWKGAAFEAYLNQYDQLYTNVQQFEQLLESIHTQLNSYADTVAERDAQDAQSFGF</sequence>
<dbReference type="Pfam" id="PF06013">
    <property type="entry name" value="WXG100"/>
    <property type="match status" value="1"/>
</dbReference>